<dbReference type="PROSITE" id="PS50045">
    <property type="entry name" value="SIGMA54_INTERACT_4"/>
    <property type="match status" value="1"/>
</dbReference>
<dbReference type="Gene3D" id="1.10.8.60">
    <property type="match status" value="1"/>
</dbReference>
<keyword evidence="6" id="KW-0238">DNA-binding</keyword>
<dbReference type="InterPro" id="IPR001789">
    <property type="entry name" value="Sig_transdc_resp-reg_receiver"/>
</dbReference>
<evidence type="ECO:0000313" key="12">
    <source>
        <dbReference type="EMBL" id="RKT45019.1"/>
    </source>
</evidence>
<feature type="domain" description="Response regulatory" evidence="11">
    <location>
        <begin position="6"/>
        <end position="120"/>
    </location>
</feature>
<dbReference type="PROSITE" id="PS00688">
    <property type="entry name" value="SIGMA54_INTERACT_3"/>
    <property type="match status" value="1"/>
</dbReference>
<keyword evidence="13" id="KW-1185">Reference proteome</keyword>
<protein>
    <submittedName>
        <fullName evidence="12">Two-component system response regulator GlrR</fullName>
    </submittedName>
</protein>
<dbReference type="SUPFAM" id="SSF52172">
    <property type="entry name" value="CheY-like"/>
    <property type="match status" value="1"/>
</dbReference>
<dbReference type="GO" id="GO:0000160">
    <property type="term" value="P:phosphorelay signal transduction system"/>
    <property type="evidence" value="ECO:0007669"/>
    <property type="project" value="UniProtKB-KW"/>
</dbReference>
<dbReference type="InterPro" id="IPR027417">
    <property type="entry name" value="P-loop_NTPase"/>
</dbReference>
<dbReference type="Proteomes" id="UP000274556">
    <property type="component" value="Unassembled WGS sequence"/>
</dbReference>
<dbReference type="InterPro" id="IPR003593">
    <property type="entry name" value="AAA+_ATPase"/>
</dbReference>
<dbReference type="CDD" id="cd00009">
    <property type="entry name" value="AAA"/>
    <property type="match status" value="1"/>
</dbReference>
<evidence type="ECO:0000256" key="2">
    <source>
        <dbReference type="ARBA" id="ARBA00022741"/>
    </source>
</evidence>
<dbReference type="InterPro" id="IPR025943">
    <property type="entry name" value="Sigma_54_int_dom_ATP-bd_2"/>
</dbReference>
<dbReference type="FunFam" id="3.40.50.2300:FF:000018">
    <property type="entry name" value="DNA-binding transcriptional regulator NtrC"/>
    <property type="match status" value="1"/>
</dbReference>
<feature type="region of interest" description="Disordered" evidence="9">
    <location>
        <begin position="447"/>
        <end position="471"/>
    </location>
</feature>
<evidence type="ECO:0000256" key="7">
    <source>
        <dbReference type="ARBA" id="ARBA00023163"/>
    </source>
</evidence>
<evidence type="ECO:0000256" key="4">
    <source>
        <dbReference type="ARBA" id="ARBA00023012"/>
    </source>
</evidence>
<gene>
    <name evidence="12" type="ORF">BDD21_2433</name>
</gene>
<dbReference type="FunFam" id="3.40.50.300:FF:000006">
    <property type="entry name" value="DNA-binding transcriptional regulator NtrC"/>
    <property type="match status" value="1"/>
</dbReference>
<proteinExistence type="predicted"/>
<dbReference type="InterPro" id="IPR011006">
    <property type="entry name" value="CheY-like_superfamily"/>
</dbReference>
<dbReference type="AlphaFoldDB" id="A0A495V6S1"/>
<evidence type="ECO:0000259" key="10">
    <source>
        <dbReference type="PROSITE" id="PS50045"/>
    </source>
</evidence>
<evidence type="ECO:0000313" key="13">
    <source>
        <dbReference type="Proteomes" id="UP000274556"/>
    </source>
</evidence>
<dbReference type="Gene3D" id="3.40.50.2300">
    <property type="match status" value="1"/>
</dbReference>
<dbReference type="InterPro" id="IPR025944">
    <property type="entry name" value="Sigma_54_int_dom_CS"/>
</dbReference>
<reference evidence="12 13" key="1">
    <citation type="submission" date="2018-10" db="EMBL/GenBank/DDBJ databases">
        <title>Genomic Encyclopedia of Archaeal and Bacterial Type Strains, Phase II (KMG-II): from individual species to whole genera.</title>
        <authorList>
            <person name="Goeker M."/>
        </authorList>
    </citation>
    <scope>NUCLEOTIDE SEQUENCE [LARGE SCALE GENOMIC DNA]</scope>
    <source>
        <strain evidence="12 13">DSM 235</strain>
    </source>
</reference>
<evidence type="ECO:0000256" key="8">
    <source>
        <dbReference type="PROSITE-ProRule" id="PRU00169"/>
    </source>
</evidence>
<keyword evidence="1 8" id="KW-0597">Phosphoprotein</keyword>
<feature type="modified residue" description="4-aspartylphosphate" evidence="8">
    <location>
        <position position="55"/>
    </location>
</feature>
<dbReference type="Gene3D" id="3.40.50.300">
    <property type="entry name" value="P-loop containing nucleotide triphosphate hydrolases"/>
    <property type="match status" value="1"/>
</dbReference>
<evidence type="ECO:0000259" key="11">
    <source>
        <dbReference type="PROSITE" id="PS50110"/>
    </source>
</evidence>
<feature type="domain" description="Sigma-54 factor interaction" evidence="10">
    <location>
        <begin position="140"/>
        <end position="369"/>
    </location>
</feature>
<evidence type="ECO:0000256" key="9">
    <source>
        <dbReference type="SAM" id="MobiDB-lite"/>
    </source>
</evidence>
<keyword evidence="7" id="KW-0804">Transcription</keyword>
<dbReference type="Pfam" id="PF00072">
    <property type="entry name" value="Response_reg"/>
    <property type="match status" value="1"/>
</dbReference>
<keyword evidence="2" id="KW-0547">Nucleotide-binding</keyword>
<dbReference type="Gene3D" id="1.10.10.60">
    <property type="entry name" value="Homeodomain-like"/>
    <property type="match status" value="1"/>
</dbReference>
<comment type="caution">
    <text evidence="12">The sequence shown here is derived from an EMBL/GenBank/DDBJ whole genome shotgun (WGS) entry which is preliminary data.</text>
</comment>
<keyword evidence="3" id="KW-0067">ATP-binding</keyword>
<evidence type="ECO:0000256" key="1">
    <source>
        <dbReference type="ARBA" id="ARBA00022553"/>
    </source>
</evidence>
<dbReference type="SUPFAM" id="SSF52540">
    <property type="entry name" value="P-loop containing nucleoside triphosphate hydrolases"/>
    <property type="match status" value="1"/>
</dbReference>
<dbReference type="PANTHER" id="PTHR32071:SF116">
    <property type="entry name" value="TRANSCRIPTIONAL REGULATORY PROTEIN GLRR"/>
    <property type="match status" value="1"/>
</dbReference>
<dbReference type="PROSITE" id="PS50110">
    <property type="entry name" value="RESPONSE_REGULATORY"/>
    <property type="match status" value="1"/>
</dbReference>
<dbReference type="PROSITE" id="PS00676">
    <property type="entry name" value="SIGMA54_INTERACT_2"/>
    <property type="match status" value="1"/>
</dbReference>
<dbReference type="PANTHER" id="PTHR32071">
    <property type="entry name" value="TRANSCRIPTIONAL REGULATORY PROTEIN"/>
    <property type="match status" value="1"/>
</dbReference>
<dbReference type="SMART" id="SM00448">
    <property type="entry name" value="REC"/>
    <property type="match status" value="1"/>
</dbReference>
<evidence type="ECO:0000256" key="5">
    <source>
        <dbReference type="ARBA" id="ARBA00023015"/>
    </source>
</evidence>
<dbReference type="InterPro" id="IPR058031">
    <property type="entry name" value="AAA_lid_NorR"/>
</dbReference>
<dbReference type="SUPFAM" id="SSF46689">
    <property type="entry name" value="Homeodomain-like"/>
    <property type="match status" value="1"/>
</dbReference>
<keyword evidence="4" id="KW-0902">Two-component regulatory system</keyword>
<dbReference type="SMART" id="SM00382">
    <property type="entry name" value="AAA"/>
    <property type="match status" value="1"/>
</dbReference>
<dbReference type="OrthoDB" id="9804019at2"/>
<dbReference type="Pfam" id="PF00158">
    <property type="entry name" value="Sigma54_activat"/>
    <property type="match status" value="1"/>
</dbReference>
<dbReference type="EMBL" id="RBXL01000001">
    <property type="protein sequence ID" value="RKT45019.1"/>
    <property type="molecule type" value="Genomic_DNA"/>
</dbReference>
<keyword evidence="5" id="KW-0805">Transcription regulation</keyword>
<dbReference type="Pfam" id="PF25601">
    <property type="entry name" value="AAA_lid_14"/>
    <property type="match status" value="1"/>
</dbReference>
<sequence>MTNPTKILLVDDDADLRKLLSIRLKTAGHEVRAVTCGEEALAVLAHFKPRLVVSDLRMDGMDGLELFDSIRRDYPGLPVIILTAHGSIPHAVDATQRGVFGFLTKPFDGKELLGLVERAARLGGAEEEPSSRIEDWRANIITRSAALEDVLRHAYLAAETDTNILIQSESGTGKELLARAVHRASPRSSRPFVAVNCSAIPETLLESELFGHAKGSFTGAIQNRKGLFEEADGGTLFLDEVGDMPLAFQAKLLRALQEGEVRPVGANRSVSVDVRVISATHRDLDQAMADGQFRADLFYRLNVVRLELPPLRERLEDIPLLANRFLAEANARNKRQVEGFAPDAMELMMSAPWPGNVRQLQNLVEQAAALCTTKIVPATLVQRALRNDLGTLPSLADARERFDREYLINLLRITEGNVSSAARMAGRHRTEFYKLLRRYRLDSALFRPSPTTEEPQGGGSAYATEIRGRVV</sequence>
<dbReference type="GO" id="GO:0006355">
    <property type="term" value="P:regulation of DNA-templated transcription"/>
    <property type="evidence" value="ECO:0007669"/>
    <property type="project" value="InterPro"/>
</dbReference>
<dbReference type="RefSeq" id="WP_120797371.1">
    <property type="nucleotide sequence ID" value="NZ_RBXL01000001.1"/>
</dbReference>
<dbReference type="GO" id="GO:0003677">
    <property type="term" value="F:DNA binding"/>
    <property type="evidence" value="ECO:0007669"/>
    <property type="project" value="UniProtKB-KW"/>
</dbReference>
<evidence type="ECO:0000256" key="6">
    <source>
        <dbReference type="ARBA" id="ARBA00023125"/>
    </source>
</evidence>
<accession>A0A495V6S1</accession>
<evidence type="ECO:0000256" key="3">
    <source>
        <dbReference type="ARBA" id="ARBA00022840"/>
    </source>
</evidence>
<dbReference type="InterPro" id="IPR002078">
    <property type="entry name" value="Sigma_54_int"/>
</dbReference>
<organism evidence="12 13">
    <name type="scientific">Thiocapsa rosea</name>
    <dbReference type="NCBI Taxonomy" id="69360"/>
    <lineage>
        <taxon>Bacteria</taxon>
        <taxon>Pseudomonadati</taxon>
        <taxon>Pseudomonadota</taxon>
        <taxon>Gammaproteobacteria</taxon>
        <taxon>Chromatiales</taxon>
        <taxon>Chromatiaceae</taxon>
        <taxon>Thiocapsa</taxon>
    </lineage>
</organism>
<dbReference type="GO" id="GO:0005524">
    <property type="term" value="F:ATP binding"/>
    <property type="evidence" value="ECO:0007669"/>
    <property type="project" value="UniProtKB-KW"/>
</dbReference>
<name>A0A495V6S1_9GAMM</name>
<dbReference type="InterPro" id="IPR009057">
    <property type="entry name" value="Homeodomain-like_sf"/>
</dbReference>